<comment type="catalytic activity">
    <reaction evidence="1">
        <text>ATP + protein L-histidine = ADP + protein N-phospho-L-histidine.</text>
        <dbReference type="EC" id="2.7.13.3"/>
    </reaction>
</comment>
<dbReference type="Gene3D" id="3.30.565.10">
    <property type="entry name" value="Histidine kinase-like ATPase, C-terminal domain"/>
    <property type="match status" value="1"/>
</dbReference>
<dbReference type="PROSITE" id="PS50109">
    <property type="entry name" value="HIS_KIN"/>
    <property type="match status" value="1"/>
</dbReference>
<feature type="domain" description="Response regulatory" evidence="7">
    <location>
        <begin position="4"/>
        <end position="120"/>
    </location>
</feature>
<dbReference type="OrthoDB" id="9806995at2"/>
<proteinExistence type="predicted"/>
<accession>A0A1I2HPB8</accession>
<dbReference type="PROSITE" id="PS50110">
    <property type="entry name" value="RESPONSE_REGULATORY"/>
    <property type="match status" value="1"/>
</dbReference>
<evidence type="ECO:0000256" key="2">
    <source>
        <dbReference type="ARBA" id="ARBA00012438"/>
    </source>
</evidence>
<dbReference type="CDD" id="cd00082">
    <property type="entry name" value="HisKA"/>
    <property type="match status" value="1"/>
</dbReference>
<evidence type="ECO:0000256" key="1">
    <source>
        <dbReference type="ARBA" id="ARBA00000085"/>
    </source>
</evidence>
<evidence type="ECO:0000313" key="8">
    <source>
        <dbReference type="EMBL" id="SFF31368.1"/>
    </source>
</evidence>
<dbReference type="Proteomes" id="UP000199513">
    <property type="component" value="Unassembled WGS sequence"/>
</dbReference>
<feature type="modified residue" description="4-aspartylphosphate" evidence="4">
    <location>
        <position position="53"/>
    </location>
</feature>
<dbReference type="SUPFAM" id="SSF47384">
    <property type="entry name" value="Homodimeric domain of signal transducing histidine kinase"/>
    <property type="match status" value="1"/>
</dbReference>
<gene>
    <name evidence="8" type="ORF">SAMN04488541_102529</name>
</gene>
<dbReference type="SUPFAM" id="SSF55874">
    <property type="entry name" value="ATPase domain of HSP90 chaperone/DNA topoisomerase II/histidine kinase"/>
    <property type="match status" value="1"/>
</dbReference>
<dbReference type="Gene3D" id="1.10.287.130">
    <property type="match status" value="1"/>
</dbReference>
<dbReference type="InterPro" id="IPR003594">
    <property type="entry name" value="HATPase_dom"/>
</dbReference>
<dbReference type="InterPro" id="IPR036097">
    <property type="entry name" value="HisK_dim/P_sf"/>
</dbReference>
<keyword evidence="5" id="KW-0175">Coiled coil</keyword>
<dbReference type="PANTHER" id="PTHR43065:SF50">
    <property type="entry name" value="HISTIDINE KINASE"/>
    <property type="match status" value="1"/>
</dbReference>
<dbReference type="SMART" id="SM00388">
    <property type="entry name" value="HisKA"/>
    <property type="match status" value="1"/>
</dbReference>
<evidence type="ECO:0000313" key="9">
    <source>
        <dbReference type="Proteomes" id="UP000199513"/>
    </source>
</evidence>
<sequence length="401" mass="46093">MKTRILIVDDEKHVIRQVGEMLQKFGYEYGFIPKANFLFQRIENENFDLILLDIYMPEEDGISLLQAVKEHPRYQHVPVIMMTNETDDKVLAQCFAIGASDYITKPIKEEVFKARIKSVIDNQNYIREIQKKTAQLIQAEKMASLGQLTAGIAHEINNPINFIYAGINALKLNFSYFREVIEEYEKLNQAEADYTKLKAQLAKINSLKEELEFDRLTHDIQRLINSIEKGAERTAEIIKGLRSFSKVEDSHLQIIDIHENIDTTLLLLQSQYQERIQIVKSYGNLPQIECYPSKLNQLFMNILSNAIQSIENQGTIWIKTTKEREGHVVIYVKDTGAGMNEESQQRIFEPLFSLNNNERGIGLSLSIAQSIVEQHHGNIFITSELGKGTEFKISLPIRQSI</sequence>
<dbReference type="AlphaFoldDB" id="A0A1I2HPB8"/>
<dbReference type="InterPro" id="IPR011006">
    <property type="entry name" value="CheY-like_superfamily"/>
</dbReference>
<keyword evidence="9" id="KW-1185">Reference proteome</keyword>
<keyword evidence="3 4" id="KW-0597">Phosphoprotein</keyword>
<dbReference type="Gene3D" id="3.40.50.2300">
    <property type="match status" value="1"/>
</dbReference>
<evidence type="ECO:0000259" key="6">
    <source>
        <dbReference type="PROSITE" id="PS50109"/>
    </source>
</evidence>
<evidence type="ECO:0000259" key="7">
    <source>
        <dbReference type="PROSITE" id="PS50110"/>
    </source>
</evidence>
<feature type="domain" description="Histidine kinase" evidence="6">
    <location>
        <begin position="151"/>
        <end position="399"/>
    </location>
</feature>
<evidence type="ECO:0000256" key="3">
    <source>
        <dbReference type="ARBA" id="ARBA00022553"/>
    </source>
</evidence>
<dbReference type="GO" id="GO:0000155">
    <property type="term" value="F:phosphorelay sensor kinase activity"/>
    <property type="evidence" value="ECO:0007669"/>
    <property type="project" value="InterPro"/>
</dbReference>
<dbReference type="InterPro" id="IPR004358">
    <property type="entry name" value="Sig_transdc_His_kin-like_C"/>
</dbReference>
<dbReference type="EMBL" id="FONY01000025">
    <property type="protein sequence ID" value="SFF31368.1"/>
    <property type="molecule type" value="Genomic_DNA"/>
</dbReference>
<protein>
    <recommendedName>
        <fullName evidence="2">histidine kinase</fullName>
        <ecNumber evidence="2">2.7.13.3</ecNumber>
    </recommendedName>
</protein>
<dbReference type="InterPro" id="IPR005467">
    <property type="entry name" value="His_kinase_dom"/>
</dbReference>
<dbReference type="EC" id="2.7.13.3" evidence="2"/>
<keyword evidence="8" id="KW-0808">Transferase</keyword>
<organism evidence="8 9">
    <name type="scientific">Thermoflexibacter ruber</name>
    <dbReference type="NCBI Taxonomy" id="1003"/>
    <lineage>
        <taxon>Bacteria</taxon>
        <taxon>Pseudomonadati</taxon>
        <taxon>Bacteroidota</taxon>
        <taxon>Cytophagia</taxon>
        <taxon>Cytophagales</taxon>
        <taxon>Thermoflexibacteraceae</taxon>
        <taxon>Thermoflexibacter</taxon>
    </lineage>
</organism>
<dbReference type="PANTHER" id="PTHR43065">
    <property type="entry name" value="SENSOR HISTIDINE KINASE"/>
    <property type="match status" value="1"/>
</dbReference>
<dbReference type="InterPro" id="IPR001789">
    <property type="entry name" value="Sig_transdc_resp-reg_receiver"/>
</dbReference>
<dbReference type="Pfam" id="PF02518">
    <property type="entry name" value="HATPase_c"/>
    <property type="match status" value="1"/>
</dbReference>
<dbReference type="STRING" id="1003.SAMN04488541_102529"/>
<reference evidence="8 9" key="1">
    <citation type="submission" date="2016-10" db="EMBL/GenBank/DDBJ databases">
        <authorList>
            <person name="de Groot N.N."/>
        </authorList>
    </citation>
    <scope>NUCLEOTIDE SEQUENCE [LARGE SCALE GENOMIC DNA]</scope>
    <source>
        <strain>GEY</strain>
        <strain evidence="9">DSM 9560</strain>
    </source>
</reference>
<feature type="coiled-coil region" evidence="5">
    <location>
        <begin position="180"/>
        <end position="214"/>
    </location>
</feature>
<dbReference type="SUPFAM" id="SSF52172">
    <property type="entry name" value="CheY-like"/>
    <property type="match status" value="1"/>
</dbReference>
<dbReference type="SMART" id="SM00448">
    <property type="entry name" value="REC"/>
    <property type="match status" value="1"/>
</dbReference>
<dbReference type="PRINTS" id="PR00344">
    <property type="entry name" value="BCTRLSENSOR"/>
</dbReference>
<name>A0A1I2HPB8_9BACT</name>
<evidence type="ECO:0000256" key="4">
    <source>
        <dbReference type="PROSITE-ProRule" id="PRU00169"/>
    </source>
</evidence>
<dbReference type="RefSeq" id="WP_091546757.1">
    <property type="nucleotide sequence ID" value="NZ_FONY01000025.1"/>
</dbReference>
<dbReference type="InterPro" id="IPR036890">
    <property type="entry name" value="HATPase_C_sf"/>
</dbReference>
<keyword evidence="8" id="KW-0418">Kinase</keyword>
<dbReference type="Pfam" id="PF00072">
    <property type="entry name" value="Response_reg"/>
    <property type="match status" value="1"/>
</dbReference>
<evidence type="ECO:0000256" key="5">
    <source>
        <dbReference type="SAM" id="Coils"/>
    </source>
</evidence>
<dbReference type="SMART" id="SM00387">
    <property type="entry name" value="HATPase_c"/>
    <property type="match status" value="1"/>
</dbReference>
<dbReference type="InterPro" id="IPR003661">
    <property type="entry name" value="HisK_dim/P_dom"/>
</dbReference>